<name>A0A4R1H668_9GAMM</name>
<evidence type="ECO:0000256" key="1">
    <source>
        <dbReference type="ARBA" id="ARBA00004533"/>
    </source>
</evidence>
<keyword evidence="15" id="KW-1185">Reference proteome</keyword>
<dbReference type="Pfam" id="PF11356">
    <property type="entry name" value="T2SSC"/>
    <property type="match status" value="1"/>
</dbReference>
<dbReference type="Gene3D" id="2.30.30.830">
    <property type="match status" value="1"/>
</dbReference>
<feature type="region of interest" description="Disordered" evidence="10">
    <location>
        <begin position="169"/>
        <end position="188"/>
    </location>
</feature>
<accession>A0A4R1H668</accession>
<dbReference type="InterPro" id="IPR024961">
    <property type="entry name" value="T2SS_GspC_N"/>
</dbReference>
<keyword evidence="5" id="KW-0997">Cell inner membrane</keyword>
<comment type="similarity">
    <text evidence="2">Belongs to the GSP C family.</text>
</comment>
<dbReference type="GO" id="GO:0005886">
    <property type="term" value="C:plasma membrane"/>
    <property type="evidence" value="ECO:0007669"/>
    <property type="project" value="UniProtKB-SubCell"/>
</dbReference>
<keyword evidence="6 11" id="KW-0812">Transmembrane</keyword>
<reference evidence="14 15" key="1">
    <citation type="submission" date="2019-03" db="EMBL/GenBank/DDBJ databases">
        <title>Genomic Encyclopedia of Type Strains, Phase IV (KMG-IV): sequencing the most valuable type-strain genomes for metagenomic binning, comparative biology and taxonomic classification.</title>
        <authorList>
            <person name="Goeker M."/>
        </authorList>
    </citation>
    <scope>NUCLEOTIDE SEQUENCE [LARGE SCALE GENOMIC DNA]</scope>
    <source>
        <strain evidence="14 15">DSM 19610</strain>
    </source>
</reference>
<dbReference type="Gene3D" id="2.30.42.10">
    <property type="match status" value="1"/>
</dbReference>
<evidence type="ECO:0000256" key="6">
    <source>
        <dbReference type="ARBA" id="ARBA00022692"/>
    </source>
</evidence>
<evidence type="ECO:0000256" key="3">
    <source>
        <dbReference type="ARBA" id="ARBA00022448"/>
    </source>
</evidence>
<evidence type="ECO:0000256" key="8">
    <source>
        <dbReference type="ARBA" id="ARBA00022989"/>
    </source>
</evidence>
<comment type="caution">
    <text evidence="14">The sequence shown here is derived from an EMBL/GenBank/DDBJ whole genome shotgun (WGS) entry which is preliminary data.</text>
</comment>
<keyword evidence="4" id="KW-1003">Cell membrane</keyword>
<dbReference type="GO" id="GO:0015628">
    <property type="term" value="P:protein secretion by the type II secretion system"/>
    <property type="evidence" value="ECO:0007669"/>
    <property type="project" value="InterPro"/>
</dbReference>
<dbReference type="InterPro" id="IPR001639">
    <property type="entry name" value="T2SS_protein-GspC"/>
</dbReference>
<dbReference type="Pfam" id="PF13180">
    <property type="entry name" value="PDZ_2"/>
    <property type="match status" value="1"/>
</dbReference>
<evidence type="ECO:0000313" key="14">
    <source>
        <dbReference type="EMBL" id="TCK17214.1"/>
    </source>
</evidence>
<sequence>MVSLTLPQNAFKPPFNAGQISLFIKIINGLLVVWLAWQLAGLSWLLVPSSPRNEVTTVTSDLQPVQRRQTASNEKELASWHLFGVAGQQAVTKKSTPLSAPETRLRLTLKGVFASPDETLGRAIIADPKGKEDTYGVGDPLPGGAKLSEIYPDRIILERNGRFETLKLPRKRDTSKTSSLGNRAAYGVSGSSSSNRATAFNKYRNEIKQNPASFLNYVRATPARQNGKFVGFRLQPGKQRGALKDLGLKPGDIVTSINGVQIDAPAKGMKAMQALGEGDSVNVTLQRAGQEISLNLTLPASAR</sequence>
<comment type="subcellular location">
    <subcellularLocation>
        <location evidence="1">Cell inner membrane</location>
    </subcellularLocation>
</comment>
<feature type="domain" description="Type II secretion system protein GspC N-terminal" evidence="12">
    <location>
        <begin position="30"/>
        <end position="168"/>
    </location>
</feature>
<dbReference type="AlphaFoldDB" id="A0A4R1H668"/>
<dbReference type="EMBL" id="SMFX01000001">
    <property type="protein sequence ID" value="TCK17214.1"/>
    <property type="molecule type" value="Genomic_DNA"/>
</dbReference>
<organism evidence="14 15">
    <name type="scientific">Thiogranum longum</name>
    <dbReference type="NCBI Taxonomy" id="1537524"/>
    <lineage>
        <taxon>Bacteria</taxon>
        <taxon>Pseudomonadati</taxon>
        <taxon>Pseudomonadota</taxon>
        <taxon>Gammaproteobacteria</taxon>
        <taxon>Chromatiales</taxon>
        <taxon>Ectothiorhodospiraceae</taxon>
        <taxon>Thiogranum</taxon>
    </lineage>
</organism>
<evidence type="ECO:0000256" key="9">
    <source>
        <dbReference type="ARBA" id="ARBA00023136"/>
    </source>
</evidence>
<protein>
    <submittedName>
        <fullName evidence="14">Type II secretion system protein C (GspC)</fullName>
    </submittedName>
</protein>
<dbReference type="RefSeq" id="WP_132971101.1">
    <property type="nucleotide sequence ID" value="NZ_SMFX01000001.1"/>
</dbReference>
<evidence type="ECO:0000313" key="15">
    <source>
        <dbReference type="Proteomes" id="UP000295707"/>
    </source>
</evidence>
<proteinExistence type="inferred from homology"/>
<evidence type="ECO:0000259" key="12">
    <source>
        <dbReference type="Pfam" id="PF11356"/>
    </source>
</evidence>
<evidence type="ECO:0000256" key="4">
    <source>
        <dbReference type="ARBA" id="ARBA00022475"/>
    </source>
</evidence>
<evidence type="ECO:0000256" key="7">
    <source>
        <dbReference type="ARBA" id="ARBA00022927"/>
    </source>
</evidence>
<keyword evidence="9 11" id="KW-0472">Membrane</keyword>
<feature type="transmembrane region" description="Helical" evidence="11">
    <location>
        <begin position="20"/>
        <end position="47"/>
    </location>
</feature>
<keyword evidence="8 11" id="KW-1133">Transmembrane helix</keyword>
<keyword evidence="3" id="KW-0813">Transport</keyword>
<dbReference type="NCBIfam" id="TIGR01713">
    <property type="entry name" value="typeII_sec_gspC"/>
    <property type="match status" value="1"/>
</dbReference>
<evidence type="ECO:0000256" key="10">
    <source>
        <dbReference type="SAM" id="MobiDB-lite"/>
    </source>
</evidence>
<dbReference type="SUPFAM" id="SSF50156">
    <property type="entry name" value="PDZ domain-like"/>
    <property type="match status" value="1"/>
</dbReference>
<dbReference type="Proteomes" id="UP000295707">
    <property type="component" value="Unassembled WGS sequence"/>
</dbReference>
<dbReference type="GO" id="GO:0015627">
    <property type="term" value="C:type II protein secretion system complex"/>
    <property type="evidence" value="ECO:0007669"/>
    <property type="project" value="InterPro"/>
</dbReference>
<evidence type="ECO:0000256" key="11">
    <source>
        <dbReference type="SAM" id="Phobius"/>
    </source>
</evidence>
<dbReference type="InterPro" id="IPR036034">
    <property type="entry name" value="PDZ_sf"/>
</dbReference>
<keyword evidence="7" id="KW-0653">Protein transport</keyword>
<evidence type="ECO:0000256" key="2">
    <source>
        <dbReference type="ARBA" id="ARBA00007986"/>
    </source>
</evidence>
<dbReference type="OrthoDB" id="1491375at2"/>
<dbReference type="InterPro" id="IPR001478">
    <property type="entry name" value="PDZ"/>
</dbReference>
<evidence type="ECO:0000256" key="5">
    <source>
        <dbReference type="ARBA" id="ARBA00022519"/>
    </source>
</evidence>
<feature type="domain" description="PDZ" evidence="13">
    <location>
        <begin position="242"/>
        <end position="298"/>
    </location>
</feature>
<evidence type="ECO:0000259" key="13">
    <source>
        <dbReference type="Pfam" id="PF13180"/>
    </source>
</evidence>
<gene>
    <name evidence="14" type="ORF">DFR30_0435</name>
</gene>